<accession>A0A1F7HE18</accession>
<reference evidence="7 8" key="1">
    <citation type="journal article" date="2016" name="Nat. Commun.">
        <title>Thousands of microbial genomes shed light on interconnected biogeochemical processes in an aquifer system.</title>
        <authorList>
            <person name="Anantharaman K."/>
            <person name="Brown C.T."/>
            <person name="Hug L.A."/>
            <person name="Sharon I."/>
            <person name="Castelle C.J."/>
            <person name="Probst A.J."/>
            <person name="Thomas B.C."/>
            <person name="Singh A."/>
            <person name="Wilkins M.J."/>
            <person name="Karaoz U."/>
            <person name="Brodie E.L."/>
            <person name="Williams K.H."/>
            <person name="Hubbard S.S."/>
            <person name="Banfield J.F."/>
        </authorList>
    </citation>
    <scope>NUCLEOTIDE SEQUENCE [LARGE SCALE GENOMIC DNA]</scope>
</reference>
<gene>
    <name evidence="3" type="primary">rplF</name>
    <name evidence="7" type="ORF">A3D08_02015</name>
</gene>
<evidence type="ECO:0000313" key="7">
    <source>
        <dbReference type="EMBL" id="OGK29458.1"/>
    </source>
</evidence>
<evidence type="ECO:0000313" key="8">
    <source>
        <dbReference type="Proteomes" id="UP000178098"/>
    </source>
</evidence>
<organism evidence="7 8">
    <name type="scientific">Candidatus Roizmanbacteria bacterium RIFCSPHIGHO2_02_FULL_43_11</name>
    <dbReference type="NCBI Taxonomy" id="1802043"/>
    <lineage>
        <taxon>Bacteria</taxon>
        <taxon>Candidatus Roizmaniibacteriota</taxon>
    </lineage>
</organism>
<keyword evidence="2 3" id="KW-0687">Ribonucleoprotein</keyword>
<dbReference type="AlphaFoldDB" id="A0A1F7HE18"/>
<feature type="domain" description="Large ribosomal subunit protein uL6 alpha-beta" evidence="6">
    <location>
        <begin position="90"/>
        <end position="163"/>
    </location>
</feature>
<dbReference type="GO" id="GO:0019843">
    <property type="term" value="F:rRNA binding"/>
    <property type="evidence" value="ECO:0007669"/>
    <property type="project" value="UniProtKB-UniRule"/>
</dbReference>
<dbReference type="HAMAP" id="MF_01365_B">
    <property type="entry name" value="Ribosomal_uL6_B"/>
    <property type="match status" value="1"/>
</dbReference>
<dbReference type="GO" id="GO:0003735">
    <property type="term" value="F:structural constituent of ribosome"/>
    <property type="evidence" value="ECO:0007669"/>
    <property type="project" value="UniProtKB-UniRule"/>
</dbReference>
<dbReference type="PROSITE" id="PS00525">
    <property type="entry name" value="RIBOSOMAL_L6_1"/>
    <property type="match status" value="1"/>
</dbReference>
<dbReference type="GO" id="GO:0002181">
    <property type="term" value="P:cytoplasmic translation"/>
    <property type="evidence" value="ECO:0007669"/>
    <property type="project" value="TreeGrafter"/>
</dbReference>
<name>A0A1F7HE18_9BACT</name>
<dbReference type="InterPro" id="IPR020040">
    <property type="entry name" value="Ribosomal_uL6_a/b-dom"/>
</dbReference>
<evidence type="ECO:0000256" key="2">
    <source>
        <dbReference type="ARBA" id="ARBA00023274"/>
    </source>
</evidence>
<dbReference type="NCBIfam" id="TIGR03654">
    <property type="entry name" value="L6_bact"/>
    <property type="match status" value="1"/>
</dbReference>
<comment type="function">
    <text evidence="3 5">This protein binds to the 23S rRNA, and is important in its secondary structure. It is located near the subunit interface in the base of the L7/L12 stalk, and near the tRNA binding site of the peptidyltransferase center.</text>
</comment>
<keyword evidence="3 5" id="KW-0694">RNA-binding</keyword>
<dbReference type="GO" id="GO:0022625">
    <property type="term" value="C:cytosolic large ribosomal subunit"/>
    <property type="evidence" value="ECO:0007669"/>
    <property type="project" value="UniProtKB-UniRule"/>
</dbReference>
<dbReference type="InterPro" id="IPR002358">
    <property type="entry name" value="Ribosomal_uL6_CS"/>
</dbReference>
<evidence type="ECO:0000256" key="1">
    <source>
        <dbReference type="ARBA" id="ARBA00022980"/>
    </source>
</evidence>
<keyword evidence="3 5" id="KW-0699">rRNA-binding</keyword>
<evidence type="ECO:0000256" key="3">
    <source>
        <dbReference type="HAMAP-Rule" id="MF_01365"/>
    </source>
</evidence>
<dbReference type="EMBL" id="MFZT01000047">
    <property type="protein sequence ID" value="OGK29458.1"/>
    <property type="molecule type" value="Genomic_DNA"/>
</dbReference>
<evidence type="ECO:0000259" key="6">
    <source>
        <dbReference type="Pfam" id="PF00347"/>
    </source>
</evidence>
<feature type="domain" description="Large ribosomal subunit protein uL6 alpha-beta" evidence="6">
    <location>
        <begin position="14"/>
        <end position="81"/>
    </location>
</feature>
<comment type="caution">
    <text evidence="7">The sequence shown here is derived from an EMBL/GenBank/DDBJ whole genome shotgun (WGS) entry which is preliminary data.</text>
</comment>
<protein>
    <recommendedName>
        <fullName evidence="3">Large ribosomal subunit protein uL6</fullName>
    </recommendedName>
</protein>
<dbReference type="InterPro" id="IPR019906">
    <property type="entry name" value="Ribosomal_uL6_bac-type"/>
</dbReference>
<proteinExistence type="inferred from homology"/>
<evidence type="ECO:0000256" key="4">
    <source>
        <dbReference type="RuleBase" id="RU003869"/>
    </source>
</evidence>
<evidence type="ECO:0000256" key="5">
    <source>
        <dbReference type="RuleBase" id="RU003870"/>
    </source>
</evidence>
<comment type="subunit">
    <text evidence="3">Part of the 50S ribosomal subunit.</text>
</comment>
<dbReference type="InterPro" id="IPR036789">
    <property type="entry name" value="Ribosomal_uL6-like_a/b-dom_sf"/>
</dbReference>
<dbReference type="PIRSF" id="PIRSF002162">
    <property type="entry name" value="Ribosomal_L6"/>
    <property type="match status" value="1"/>
</dbReference>
<dbReference type="Gene3D" id="3.90.930.12">
    <property type="entry name" value="Ribosomal protein L6, alpha-beta domain"/>
    <property type="match status" value="2"/>
</dbReference>
<dbReference type="PANTHER" id="PTHR11655">
    <property type="entry name" value="60S/50S RIBOSOMAL PROTEIN L6/L9"/>
    <property type="match status" value="1"/>
</dbReference>
<dbReference type="Proteomes" id="UP000178098">
    <property type="component" value="Unassembled WGS sequence"/>
</dbReference>
<sequence>MSKIGNKPINIEESVEVEISNALVNVKGPEGELTVNIPKEITATRVDKDILFQRLSEAKKVRSLHGLIRSLVANAVLGVTKPWEKTLEVVGTGYRVKLKGKNLVFEVGYSHPVEFHEVQGLTYIVDGNKVTISGIDKQLVGEVAHKVKSIRKPDPYKGKGIRYSGELIRLKPGKKAKTA</sequence>
<dbReference type="SUPFAM" id="SSF56053">
    <property type="entry name" value="Ribosomal protein L6"/>
    <property type="match status" value="2"/>
</dbReference>
<comment type="similarity">
    <text evidence="3 4">Belongs to the universal ribosomal protein uL6 family.</text>
</comment>
<dbReference type="InterPro" id="IPR000702">
    <property type="entry name" value="Ribosomal_uL6-like"/>
</dbReference>
<dbReference type="Pfam" id="PF00347">
    <property type="entry name" value="Ribosomal_L6"/>
    <property type="match status" value="2"/>
</dbReference>
<keyword evidence="1 3" id="KW-0689">Ribosomal protein</keyword>
<dbReference type="PRINTS" id="PR00059">
    <property type="entry name" value="RIBOSOMALL6"/>
</dbReference>
<dbReference type="PANTHER" id="PTHR11655:SF14">
    <property type="entry name" value="LARGE RIBOSOMAL SUBUNIT PROTEIN UL6M"/>
    <property type="match status" value="1"/>
</dbReference>